<proteinExistence type="predicted"/>
<sequence>MLNRRTTWHMPYCATSVCSLNAGGVLIYLPFIGLYATLIVSFAASPAMAVAWATTLFNLSIGIVFVAFLPWFERQFLRSVDRP</sequence>
<feature type="transmembrane region" description="Helical" evidence="1">
    <location>
        <begin position="50"/>
        <end position="72"/>
    </location>
</feature>
<name>A0ABU5EHI0_9PROT</name>
<comment type="caution">
    <text evidence="2">The sequence shown here is derived from an EMBL/GenBank/DDBJ whole genome shotgun (WGS) entry which is preliminary data.</text>
</comment>
<dbReference type="Proteomes" id="UP001279642">
    <property type="component" value="Unassembled WGS sequence"/>
</dbReference>
<organism evidence="2 3">
    <name type="scientific">Dongia soli</name>
    <dbReference type="NCBI Taxonomy" id="600628"/>
    <lineage>
        <taxon>Bacteria</taxon>
        <taxon>Pseudomonadati</taxon>
        <taxon>Pseudomonadota</taxon>
        <taxon>Alphaproteobacteria</taxon>
        <taxon>Rhodospirillales</taxon>
        <taxon>Dongiaceae</taxon>
        <taxon>Dongia</taxon>
    </lineage>
</organism>
<evidence type="ECO:0000256" key="1">
    <source>
        <dbReference type="SAM" id="Phobius"/>
    </source>
</evidence>
<evidence type="ECO:0000313" key="3">
    <source>
        <dbReference type="Proteomes" id="UP001279642"/>
    </source>
</evidence>
<dbReference type="RefSeq" id="WP_320510034.1">
    <property type="nucleotide sequence ID" value="NZ_JAXCLW010000007.1"/>
</dbReference>
<keyword evidence="1" id="KW-0812">Transmembrane</keyword>
<evidence type="ECO:0008006" key="4">
    <source>
        <dbReference type="Google" id="ProtNLM"/>
    </source>
</evidence>
<protein>
    <recommendedName>
        <fullName evidence="4">MFS transporter</fullName>
    </recommendedName>
</protein>
<reference evidence="2 3" key="1">
    <citation type="journal article" date="2016" name="Antonie Van Leeuwenhoek">
        <title>Dongia soli sp. nov., isolated from soil from Dokdo, Korea.</title>
        <authorList>
            <person name="Kim D.U."/>
            <person name="Lee H."/>
            <person name="Kim H."/>
            <person name="Kim S.G."/>
            <person name="Ka J.O."/>
        </authorList>
    </citation>
    <scope>NUCLEOTIDE SEQUENCE [LARGE SCALE GENOMIC DNA]</scope>
    <source>
        <strain evidence="2 3">D78</strain>
    </source>
</reference>
<keyword evidence="1" id="KW-0472">Membrane</keyword>
<accession>A0ABU5EHI0</accession>
<dbReference type="EMBL" id="JAXCLW010000007">
    <property type="protein sequence ID" value="MDY0884960.1"/>
    <property type="molecule type" value="Genomic_DNA"/>
</dbReference>
<gene>
    <name evidence="2" type="ORF">SMD27_19100</name>
</gene>
<keyword evidence="3" id="KW-1185">Reference proteome</keyword>
<feature type="transmembrane region" description="Helical" evidence="1">
    <location>
        <begin position="20"/>
        <end position="44"/>
    </location>
</feature>
<keyword evidence="1" id="KW-1133">Transmembrane helix</keyword>
<evidence type="ECO:0000313" key="2">
    <source>
        <dbReference type="EMBL" id="MDY0884960.1"/>
    </source>
</evidence>